<dbReference type="NCBIfam" id="TIGR01474">
    <property type="entry name" value="ubiA_proteo"/>
    <property type="match status" value="1"/>
</dbReference>
<feature type="transmembrane region" description="Helical" evidence="11">
    <location>
        <begin position="306"/>
        <end position="323"/>
    </location>
</feature>
<feature type="region of interest" description="Disordered" evidence="13">
    <location>
        <begin position="1"/>
        <end position="197"/>
    </location>
</feature>
<dbReference type="HAMAP" id="MF_01635">
    <property type="entry name" value="UbiA"/>
    <property type="match status" value="1"/>
</dbReference>
<dbReference type="Gene3D" id="1.20.120.1780">
    <property type="entry name" value="UbiA prenyltransferase"/>
    <property type="match status" value="1"/>
</dbReference>
<comment type="pathway">
    <text evidence="11">Cofactor biosynthesis; ubiquinone biosynthesis.</text>
</comment>
<keyword evidence="11" id="KW-0460">Magnesium</keyword>
<organism evidence="14 15">
    <name type="scientific">Dokdonella ginsengisoli</name>
    <dbReference type="NCBI Taxonomy" id="363846"/>
    <lineage>
        <taxon>Bacteria</taxon>
        <taxon>Pseudomonadati</taxon>
        <taxon>Pseudomonadota</taxon>
        <taxon>Gammaproteobacteria</taxon>
        <taxon>Lysobacterales</taxon>
        <taxon>Rhodanobacteraceae</taxon>
        <taxon>Dokdonella</taxon>
    </lineage>
</organism>
<dbReference type="InterPro" id="IPR006370">
    <property type="entry name" value="HB_polyprenyltransferase-like"/>
</dbReference>
<feature type="compositionally biased region" description="Low complexity" evidence="13">
    <location>
        <begin position="40"/>
        <end position="56"/>
    </location>
</feature>
<dbReference type="InterPro" id="IPR044878">
    <property type="entry name" value="UbiA_sf"/>
</dbReference>
<keyword evidence="5 11" id="KW-0997">Cell inner membrane</keyword>
<comment type="cofactor">
    <cofactor evidence="1 11">
        <name>Mg(2+)</name>
        <dbReference type="ChEBI" id="CHEBI:18420"/>
    </cofactor>
</comment>
<dbReference type="EC" id="2.5.1.39" evidence="11 12"/>
<evidence type="ECO:0000256" key="8">
    <source>
        <dbReference type="ARBA" id="ARBA00022692"/>
    </source>
</evidence>
<dbReference type="Gene3D" id="1.10.357.140">
    <property type="entry name" value="UbiA prenyltransferase"/>
    <property type="match status" value="1"/>
</dbReference>
<dbReference type="GO" id="GO:0008412">
    <property type="term" value="F:4-hydroxybenzoate polyprenyltransferase activity"/>
    <property type="evidence" value="ECO:0007669"/>
    <property type="project" value="UniProtKB-EC"/>
</dbReference>
<evidence type="ECO:0000256" key="10">
    <source>
        <dbReference type="ARBA" id="ARBA00023136"/>
    </source>
</evidence>
<dbReference type="EMBL" id="JBHSHD010000006">
    <property type="protein sequence ID" value="MFC4819992.1"/>
    <property type="molecule type" value="Genomic_DNA"/>
</dbReference>
<evidence type="ECO:0000256" key="9">
    <source>
        <dbReference type="ARBA" id="ARBA00022989"/>
    </source>
</evidence>
<reference evidence="15" key="1">
    <citation type="journal article" date="2019" name="Int. J. Syst. Evol. Microbiol.">
        <title>The Global Catalogue of Microorganisms (GCM) 10K type strain sequencing project: providing services to taxonomists for standard genome sequencing and annotation.</title>
        <authorList>
            <consortium name="The Broad Institute Genomics Platform"/>
            <consortium name="The Broad Institute Genome Sequencing Center for Infectious Disease"/>
            <person name="Wu L."/>
            <person name="Ma J."/>
        </authorList>
    </citation>
    <scope>NUCLEOTIDE SEQUENCE [LARGE SCALE GENOMIC DNA]</scope>
    <source>
        <strain evidence="15">CCUG 30340</strain>
    </source>
</reference>
<dbReference type="Proteomes" id="UP001595886">
    <property type="component" value="Unassembled WGS sequence"/>
</dbReference>
<comment type="catalytic activity">
    <reaction evidence="11">
        <text>all-trans-octaprenyl diphosphate + 4-hydroxybenzoate = 4-hydroxy-3-(all-trans-octaprenyl)benzoate + diphosphate</text>
        <dbReference type="Rhea" id="RHEA:27782"/>
        <dbReference type="ChEBI" id="CHEBI:1617"/>
        <dbReference type="ChEBI" id="CHEBI:17879"/>
        <dbReference type="ChEBI" id="CHEBI:33019"/>
        <dbReference type="ChEBI" id="CHEBI:57711"/>
        <dbReference type="EC" id="2.5.1.39"/>
    </reaction>
</comment>
<sequence length="500" mass="53391">MEDIERPKTPRRRRAASTAGDATATDGAAPAKPARRRAAPKAGDAAADTAPKAPRAPAKPRVPRPARTSDDGADIAPPAAVPTRRAAPRSRKPAIAPADAAPASVEVASNALRADDIAPREAPAPAPSTPPIPAAPPREPAPAPVVAASPPPSVERPSVREPAADVAEAPAKIPSFARKPEPPRPLPAATARPADTAKRPGQVLDWLLERLPPRHRGRVHDYLVLMRMDRPIGALLLLWPTWWALWFAANDFPPIGPLLIFTLGVFVMRAAGCVINDYADHGWLDAKVERTAGRPMAAGRVSKKEALTLFGGLLALAFVLVLFTNALTIQLSFVGAALAAIYPFTKRVTHLAQVVLGAAFGWSIPMAFAAVTNSLPPLAWLLFLANVLFSTIYDTEYAMVDRDEDIRAGAKSTAILFGDADRIIIGVLMATFVLAMLLAGTRANLAWPYFVGLAVTVGLFGYQQWLIRARDRMACFAAFRHNNWVGLALWVGLAMALAVR</sequence>
<keyword evidence="6 11" id="KW-0808">Transferase</keyword>
<dbReference type="PANTHER" id="PTHR11048">
    <property type="entry name" value="PRENYLTRANSFERASES"/>
    <property type="match status" value="1"/>
</dbReference>
<evidence type="ECO:0000256" key="5">
    <source>
        <dbReference type="ARBA" id="ARBA00022519"/>
    </source>
</evidence>
<evidence type="ECO:0000256" key="13">
    <source>
        <dbReference type="SAM" id="MobiDB-lite"/>
    </source>
</evidence>
<feature type="compositionally biased region" description="Pro residues" evidence="13">
    <location>
        <begin position="122"/>
        <end position="154"/>
    </location>
</feature>
<keyword evidence="10 11" id="KW-0472">Membrane</keyword>
<evidence type="ECO:0000256" key="3">
    <source>
        <dbReference type="ARBA" id="ARBA00005985"/>
    </source>
</evidence>
<keyword evidence="7 11" id="KW-0831">Ubiquinone biosynthesis</keyword>
<dbReference type="Pfam" id="PF01040">
    <property type="entry name" value="UbiA"/>
    <property type="match status" value="1"/>
</dbReference>
<feature type="compositionally biased region" description="Low complexity" evidence="13">
    <location>
        <begin position="76"/>
        <end position="85"/>
    </location>
</feature>
<evidence type="ECO:0000313" key="14">
    <source>
        <dbReference type="EMBL" id="MFC4819992.1"/>
    </source>
</evidence>
<feature type="transmembrane region" description="Helical" evidence="11">
    <location>
        <begin position="378"/>
        <end position="399"/>
    </location>
</feature>
<dbReference type="RefSeq" id="WP_380019809.1">
    <property type="nucleotide sequence ID" value="NZ_JBHSHD010000006.1"/>
</dbReference>
<evidence type="ECO:0000256" key="2">
    <source>
        <dbReference type="ARBA" id="ARBA00004141"/>
    </source>
</evidence>
<comment type="similarity">
    <text evidence="3 11">Belongs to the UbiA prenyltransferase family.</text>
</comment>
<feature type="transmembrane region" description="Helical" evidence="11">
    <location>
        <begin position="352"/>
        <end position="372"/>
    </location>
</feature>
<dbReference type="CDD" id="cd13959">
    <property type="entry name" value="PT_UbiA_COQ2"/>
    <property type="match status" value="1"/>
</dbReference>
<evidence type="ECO:0000256" key="12">
    <source>
        <dbReference type="NCBIfam" id="TIGR01474"/>
    </source>
</evidence>
<feature type="transmembrane region" description="Helical" evidence="11">
    <location>
        <begin position="255"/>
        <end position="275"/>
    </location>
</feature>
<keyword evidence="8 11" id="KW-0812">Transmembrane</keyword>
<dbReference type="InterPro" id="IPR039653">
    <property type="entry name" value="Prenyltransferase"/>
</dbReference>
<feature type="transmembrane region" description="Helical" evidence="11">
    <location>
        <begin position="232"/>
        <end position="249"/>
    </location>
</feature>
<name>A0ABV9QSH5_9GAMM</name>
<feature type="compositionally biased region" description="Low complexity" evidence="13">
    <location>
        <begin position="93"/>
        <end position="103"/>
    </location>
</feature>
<keyword evidence="4 11" id="KW-1003">Cell membrane</keyword>
<dbReference type="PANTHER" id="PTHR11048:SF28">
    <property type="entry name" value="4-HYDROXYBENZOATE POLYPRENYLTRANSFERASE, MITOCHONDRIAL"/>
    <property type="match status" value="1"/>
</dbReference>
<proteinExistence type="inferred from homology"/>
<feature type="compositionally biased region" description="Low complexity" evidence="13">
    <location>
        <begin position="16"/>
        <end position="32"/>
    </location>
</feature>
<evidence type="ECO:0000256" key="1">
    <source>
        <dbReference type="ARBA" id="ARBA00001946"/>
    </source>
</evidence>
<feature type="transmembrane region" description="Helical" evidence="11">
    <location>
        <begin position="420"/>
        <end position="439"/>
    </location>
</feature>
<comment type="function">
    <text evidence="11">Catalyzes the prenylation of para-hydroxybenzoate (PHB) with an all-trans polyprenyl group. Mediates the second step in the final reaction sequence of ubiquinone-8 (UQ-8) biosynthesis, which is the condensation of the polyisoprenoid side chain with PHB, generating the first membrane-bound Q intermediate 3-octaprenyl-4-hydroxybenzoate.</text>
</comment>
<evidence type="ECO:0000256" key="11">
    <source>
        <dbReference type="HAMAP-Rule" id="MF_01635"/>
    </source>
</evidence>
<gene>
    <name evidence="11 14" type="primary">ubiA</name>
    <name evidence="14" type="ORF">ACFO6Q_06640</name>
</gene>
<evidence type="ECO:0000313" key="15">
    <source>
        <dbReference type="Proteomes" id="UP001595886"/>
    </source>
</evidence>
<dbReference type="InterPro" id="IPR000537">
    <property type="entry name" value="UbiA_prenyltransferase"/>
</dbReference>
<comment type="subcellular location">
    <subcellularLocation>
        <location evidence="11">Cell inner membrane</location>
        <topology evidence="11">Multi-pass membrane protein</topology>
    </subcellularLocation>
    <subcellularLocation>
        <location evidence="2">Membrane</location>
        <topology evidence="2">Multi-pass membrane protein</topology>
    </subcellularLocation>
</comment>
<comment type="caution">
    <text evidence="14">The sequence shown here is derived from an EMBL/GenBank/DDBJ whole genome shotgun (WGS) entry which is preliminary data.</text>
</comment>
<feature type="transmembrane region" description="Helical" evidence="11">
    <location>
        <begin position="483"/>
        <end position="499"/>
    </location>
</feature>
<evidence type="ECO:0000256" key="6">
    <source>
        <dbReference type="ARBA" id="ARBA00022679"/>
    </source>
</evidence>
<keyword evidence="9 11" id="KW-1133">Transmembrane helix</keyword>
<feature type="transmembrane region" description="Helical" evidence="11">
    <location>
        <begin position="445"/>
        <end position="462"/>
    </location>
</feature>
<accession>A0ABV9QSH5</accession>
<keyword evidence="15" id="KW-1185">Reference proteome</keyword>
<evidence type="ECO:0000256" key="7">
    <source>
        <dbReference type="ARBA" id="ARBA00022688"/>
    </source>
</evidence>
<protein>
    <recommendedName>
        <fullName evidence="11 12">4-hydroxybenzoate octaprenyltransferase</fullName>
        <ecNumber evidence="11 12">2.5.1.39</ecNumber>
    </recommendedName>
    <alternativeName>
        <fullName evidence="11">4-HB polyprenyltransferase</fullName>
    </alternativeName>
</protein>
<evidence type="ECO:0000256" key="4">
    <source>
        <dbReference type="ARBA" id="ARBA00022475"/>
    </source>
</evidence>